<dbReference type="InterPro" id="IPR004547">
    <property type="entry name" value="Glucosamine6P_isomerase"/>
</dbReference>
<dbReference type="AlphaFoldDB" id="A0A211ZL18"/>
<sequence>MRSTIAIPVTVHPTPELLGRAIAQRILGGIERAAEENRRYLLGCPAGRTAVPVYAALGAMAGMTRFDLSGLVLVMMDEYLVEGPAGEPGHPALCDPRAHYSCRRFAEQEIRAVVNAKLPAPRQLPAAGVWCPAPAEPEAYDRRIRDAGGIDLFLLASGASDGHVAFNPPGSSAEAGTGIVALAEETRRDNMATFPGFAAIAEVPRRGVSVGLGTIAGLSRAALMILHGPHKRQAARRLLESRDFEPAWPATILHRCRHPEIHLDAAAAPEAA</sequence>
<dbReference type="InterPro" id="IPR006148">
    <property type="entry name" value="Glc/Gal-6P_isomerase"/>
</dbReference>
<keyword evidence="4" id="KW-1185">Reference proteome</keyword>
<proteinExistence type="predicted"/>
<dbReference type="SUPFAM" id="SSF100950">
    <property type="entry name" value="NagB/RpiA/CoA transferase-like"/>
    <property type="match status" value="1"/>
</dbReference>
<protein>
    <recommendedName>
        <fullName evidence="2">Glucosamine/galactosamine-6-phosphate isomerase domain-containing protein</fullName>
    </recommendedName>
</protein>
<comment type="caution">
    <text evidence="3">The sequence shown here is derived from an EMBL/GenBank/DDBJ whole genome shotgun (WGS) entry which is preliminary data.</text>
</comment>
<evidence type="ECO:0000313" key="4">
    <source>
        <dbReference type="Proteomes" id="UP000196655"/>
    </source>
</evidence>
<dbReference type="EMBL" id="NHON01000030">
    <property type="protein sequence ID" value="OWJ65971.1"/>
    <property type="molecule type" value="Genomic_DNA"/>
</dbReference>
<organism evidence="3 4">
    <name type="scientific">Inquilinus limosus</name>
    <dbReference type="NCBI Taxonomy" id="171674"/>
    <lineage>
        <taxon>Bacteria</taxon>
        <taxon>Pseudomonadati</taxon>
        <taxon>Pseudomonadota</taxon>
        <taxon>Alphaproteobacteria</taxon>
        <taxon>Rhodospirillales</taxon>
        <taxon>Rhodospirillaceae</taxon>
        <taxon>Inquilinus</taxon>
    </lineage>
</organism>
<dbReference type="GO" id="GO:0004342">
    <property type="term" value="F:glucosamine-6-phosphate deaminase activity"/>
    <property type="evidence" value="ECO:0007669"/>
    <property type="project" value="InterPro"/>
</dbReference>
<dbReference type="RefSeq" id="WP_218823558.1">
    <property type="nucleotide sequence ID" value="NZ_NHON01000030.1"/>
</dbReference>
<accession>A0A211ZL18</accession>
<evidence type="ECO:0000256" key="1">
    <source>
        <dbReference type="ARBA" id="ARBA00022801"/>
    </source>
</evidence>
<dbReference type="Proteomes" id="UP000196655">
    <property type="component" value="Unassembled WGS sequence"/>
</dbReference>
<dbReference type="GO" id="GO:0005975">
    <property type="term" value="P:carbohydrate metabolic process"/>
    <property type="evidence" value="ECO:0007669"/>
    <property type="project" value="InterPro"/>
</dbReference>
<dbReference type="GO" id="GO:0019262">
    <property type="term" value="P:N-acetylneuraminate catabolic process"/>
    <property type="evidence" value="ECO:0007669"/>
    <property type="project" value="TreeGrafter"/>
</dbReference>
<dbReference type="GO" id="GO:0006043">
    <property type="term" value="P:glucosamine catabolic process"/>
    <property type="evidence" value="ECO:0007669"/>
    <property type="project" value="TreeGrafter"/>
</dbReference>
<dbReference type="GO" id="GO:0006046">
    <property type="term" value="P:N-acetylglucosamine catabolic process"/>
    <property type="evidence" value="ECO:0007669"/>
    <property type="project" value="TreeGrafter"/>
</dbReference>
<reference evidence="4" key="1">
    <citation type="submission" date="2017-05" db="EMBL/GenBank/DDBJ databases">
        <authorList>
            <person name="Macchi M."/>
            <person name="Festa S."/>
            <person name="Coppotelli B.M."/>
            <person name="Morelli I.S."/>
        </authorList>
    </citation>
    <scope>NUCLEOTIDE SEQUENCE [LARGE SCALE GENOMIC DNA]</scope>
    <source>
        <strain evidence="4">I</strain>
    </source>
</reference>
<dbReference type="PANTHER" id="PTHR11280:SF5">
    <property type="entry name" value="GLUCOSAMINE-6-PHOSPHATE ISOMERASE"/>
    <property type="match status" value="1"/>
</dbReference>
<name>A0A211ZL18_9PROT</name>
<evidence type="ECO:0000259" key="2">
    <source>
        <dbReference type="Pfam" id="PF01182"/>
    </source>
</evidence>
<dbReference type="PANTHER" id="PTHR11280">
    <property type="entry name" value="GLUCOSAMINE-6-PHOSPHATE ISOMERASE"/>
    <property type="match status" value="1"/>
</dbReference>
<keyword evidence="1" id="KW-0378">Hydrolase</keyword>
<dbReference type="GO" id="GO:0005737">
    <property type="term" value="C:cytoplasm"/>
    <property type="evidence" value="ECO:0007669"/>
    <property type="project" value="TreeGrafter"/>
</dbReference>
<dbReference type="InterPro" id="IPR037171">
    <property type="entry name" value="NagB/RpiA_transferase-like"/>
</dbReference>
<evidence type="ECO:0000313" key="3">
    <source>
        <dbReference type="EMBL" id="OWJ65971.1"/>
    </source>
</evidence>
<dbReference type="GO" id="GO:0042802">
    <property type="term" value="F:identical protein binding"/>
    <property type="evidence" value="ECO:0007669"/>
    <property type="project" value="TreeGrafter"/>
</dbReference>
<dbReference type="STRING" id="1122125.GCA_000423185_05786"/>
<gene>
    <name evidence="3" type="ORF">BWR60_17280</name>
</gene>
<dbReference type="Pfam" id="PF01182">
    <property type="entry name" value="Glucosamine_iso"/>
    <property type="match status" value="1"/>
</dbReference>
<feature type="domain" description="Glucosamine/galactosamine-6-phosphate isomerase" evidence="2">
    <location>
        <begin position="14"/>
        <end position="254"/>
    </location>
</feature>
<dbReference type="Gene3D" id="3.40.50.1360">
    <property type="match status" value="1"/>
</dbReference>